<reference evidence="2" key="1">
    <citation type="submission" date="2023-10" db="EMBL/GenBank/DDBJ databases">
        <title>Genome assemblies of two species of porcelain crab, Petrolisthes cinctipes and Petrolisthes manimaculis (Anomura: Porcellanidae).</title>
        <authorList>
            <person name="Angst P."/>
        </authorList>
    </citation>
    <scope>NUCLEOTIDE SEQUENCE</scope>
    <source>
        <strain evidence="2">PB745_01</strain>
        <tissue evidence="2">Gill</tissue>
    </source>
</reference>
<evidence type="ECO:0000313" key="3">
    <source>
        <dbReference type="Proteomes" id="UP001286313"/>
    </source>
</evidence>
<proteinExistence type="predicted"/>
<dbReference type="Proteomes" id="UP001286313">
    <property type="component" value="Unassembled WGS sequence"/>
</dbReference>
<name>A0AAE1L2B1_PETCI</name>
<evidence type="ECO:0000256" key="1">
    <source>
        <dbReference type="SAM" id="MobiDB-lite"/>
    </source>
</evidence>
<dbReference type="AlphaFoldDB" id="A0AAE1L2B1"/>
<accession>A0AAE1L2B1</accession>
<gene>
    <name evidence="2" type="ORF">Pcinc_003695</name>
</gene>
<keyword evidence="3" id="KW-1185">Reference proteome</keyword>
<feature type="region of interest" description="Disordered" evidence="1">
    <location>
        <begin position="63"/>
        <end position="96"/>
    </location>
</feature>
<sequence>MPIEEDHEENDESSGPENDDAQSLIAHGIVNEREEGTFNSTFVGEDRALEDFADSQVVIDVPDENMEVVESPSHTDISESASTRDPEHIGQTSTSVNAPSTFVKSCRKMLWTKTTSDNSSMTTPQSIPSEIISIDGNRKANDSQGTPMWYFKNSMTN</sequence>
<comment type="caution">
    <text evidence="2">The sequence shown here is derived from an EMBL/GenBank/DDBJ whole genome shotgun (WGS) entry which is preliminary data.</text>
</comment>
<organism evidence="2 3">
    <name type="scientific">Petrolisthes cinctipes</name>
    <name type="common">Flat porcelain crab</name>
    <dbReference type="NCBI Taxonomy" id="88211"/>
    <lineage>
        <taxon>Eukaryota</taxon>
        <taxon>Metazoa</taxon>
        <taxon>Ecdysozoa</taxon>
        <taxon>Arthropoda</taxon>
        <taxon>Crustacea</taxon>
        <taxon>Multicrustacea</taxon>
        <taxon>Malacostraca</taxon>
        <taxon>Eumalacostraca</taxon>
        <taxon>Eucarida</taxon>
        <taxon>Decapoda</taxon>
        <taxon>Pleocyemata</taxon>
        <taxon>Anomura</taxon>
        <taxon>Galatheoidea</taxon>
        <taxon>Porcellanidae</taxon>
        <taxon>Petrolisthes</taxon>
    </lineage>
</organism>
<feature type="compositionally biased region" description="Polar residues" evidence="1">
    <location>
        <begin position="72"/>
        <end position="81"/>
    </location>
</feature>
<protein>
    <submittedName>
        <fullName evidence="2">Uncharacterized protein</fullName>
    </submittedName>
</protein>
<feature type="compositionally biased region" description="Acidic residues" evidence="1">
    <location>
        <begin position="1"/>
        <end position="20"/>
    </location>
</feature>
<dbReference type="EMBL" id="JAWQEG010000259">
    <property type="protein sequence ID" value="KAK3892462.1"/>
    <property type="molecule type" value="Genomic_DNA"/>
</dbReference>
<feature type="region of interest" description="Disordered" evidence="1">
    <location>
        <begin position="1"/>
        <end position="27"/>
    </location>
</feature>
<evidence type="ECO:0000313" key="2">
    <source>
        <dbReference type="EMBL" id="KAK3892462.1"/>
    </source>
</evidence>